<evidence type="ECO:0000256" key="1">
    <source>
        <dbReference type="SAM" id="MobiDB-lite"/>
    </source>
</evidence>
<name>A0ABD5PPR9_9EURY</name>
<dbReference type="RefSeq" id="WP_250140769.1">
    <property type="nucleotide sequence ID" value="NZ_JALIQP010000002.1"/>
</dbReference>
<organism evidence="4 5">
    <name type="scientific">Halosolutus amylolyticus</name>
    <dbReference type="NCBI Taxonomy" id="2932267"/>
    <lineage>
        <taxon>Archaea</taxon>
        <taxon>Methanobacteriati</taxon>
        <taxon>Methanobacteriota</taxon>
        <taxon>Stenosarchaea group</taxon>
        <taxon>Halobacteria</taxon>
        <taxon>Halobacteriales</taxon>
        <taxon>Natrialbaceae</taxon>
        <taxon>Halosolutus</taxon>
    </lineage>
</organism>
<comment type="caution">
    <text evidence="4">The sequence shown here is derived from an EMBL/GenBank/DDBJ whole genome shotgun (WGS) entry which is preliminary data.</text>
</comment>
<keyword evidence="5" id="KW-1185">Reference proteome</keyword>
<dbReference type="Pfam" id="PF13559">
    <property type="entry name" value="DUF4129"/>
    <property type="match status" value="1"/>
</dbReference>
<feature type="transmembrane region" description="Helical" evidence="2">
    <location>
        <begin position="429"/>
        <end position="449"/>
    </location>
</feature>
<feature type="region of interest" description="Disordered" evidence="1">
    <location>
        <begin position="39"/>
        <end position="76"/>
    </location>
</feature>
<evidence type="ECO:0000256" key="2">
    <source>
        <dbReference type="SAM" id="Phobius"/>
    </source>
</evidence>
<feature type="transmembrane region" description="Helical" evidence="2">
    <location>
        <begin position="21"/>
        <end position="40"/>
    </location>
</feature>
<reference evidence="4 5" key="1">
    <citation type="journal article" date="2019" name="Int. J. Syst. Evol. Microbiol.">
        <title>The Global Catalogue of Microorganisms (GCM) 10K type strain sequencing project: providing services to taxonomists for standard genome sequencing and annotation.</title>
        <authorList>
            <consortium name="The Broad Institute Genomics Platform"/>
            <consortium name="The Broad Institute Genome Sequencing Center for Infectious Disease"/>
            <person name="Wu L."/>
            <person name="Ma J."/>
        </authorList>
    </citation>
    <scope>NUCLEOTIDE SEQUENCE [LARGE SCALE GENOMIC DNA]</scope>
    <source>
        <strain evidence="4 5">WLHS5</strain>
    </source>
</reference>
<evidence type="ECO:0000313" key="4">
    <source>
        <dbReference type="EMBL" id="MFC4542532.1"/>
    </source>
</evidence>
<keyword evidence="2" id="KW-1133">Transmembrane helix</keyword>
<feature type="transmembrane region" description="Helical" evidence="2">
    <location>
        <begin position="542"/>
        <end position="560"/>
    </location>
</feature>
<feature type="region of interest" description="Disordered" evidence="1">
    <location>
        <begin position="584"/>
        <end position="616"/>
    </location>
</feature>
<feature type="domain" description="Protein-glutamine gamma-glutamyltransferase-like C-terminal" evidence="3">
    <location>
        <begin position="618"/>
        <end position="685"/>
    </location>
</feature>
<proteinExistence type="predicted"/>
<keyword evidence="2" id="KW-0472">Membrane</keyword>
<accession>A0ABD5PPR9</accession>
<gene>
    <name evidence="4" type="ORF">ACFO5R_11445</name>
</gene>
<feature type="transmembrane region" description="Helical" evidence="2">
    <location>
        <begin position="406"/>
        <end position="423"/>
    </location>
</feature>
<dbReference type="InterPro" id="IPR025403">
    <property type="entry name" value="TgpA-like_C"/>
</dbReference>
<feature type="region of interest" description="Disordered" evidence="1">
    <location>
        <begin position="677"/>
        <end position="732"/>
    </location>
</feature>
<dbReference type="Proteomes" id="UP001595898">
    <property type="component" value="Unassembled WGS sequence"/>
</dbReference>
<dbReference type="AlphaFoldDB" id="A0ABD5PPR9"/>
<evidence type="ECO:0000313" key="5">
    <source>
        <dbReference type="Proteomes" id="UP001595898"/>
    </source>
</evidence>
<feature type="transmembrane region" description="Helical" evidence="2">
    <location>
        <begin position="566"/>
        <end position="582"/>
    </location>
</feature>
<protein>
    <submittedName>
        <fullName evidence="4">DUF4129 domain-containing protein</fullName>
    </submittedName>
</protein>
<sequence length="732" mass="75703">MSADSTDESSGDRFDYRQVSFVVLAALALVFASFFAPGFGADGASPPEPEGEADPDAKLDPDTDSGSGDGDGPDISFDWTELLEWLDLEPDDGDTTVEPEGDRPVDACTVALDRDPVPGREVTATISYRGEPLTDVPVRFNDRSIGETDDRGRVSGEVPYVEQLVVHVGAEGDPNCRAVGPALSSASATAGAGTTSESTLLGATGTAQSDESNSTVEYEIDGDVAIAVADDPYPGDPIEIRAAIEGEPMREASVAVDGEQVTETAADGTATITVPDDGTEQVDVRVERGDFAGTTTIDVLLLEATLVPGGLAPVPGSDGYVAAEIAGEPVPNATVSIDGERRGTTDEDGLLAVELPRDPTATVAVSTTDQTATATLLGAYGGVALLLSLAVAGLAAVAYRSRGVRGPLAVVGLAAGLTGVLVVEAFYGPIAGLVALAVVAAIGVGAVVARDGRPDVESPAVRDGARGVSAWLVDRALALVALLETAVDCLWSAVDAVRTWIGSLPRSAAALGARLADWLRSLPARGVAAIGRVTEWIREHPTGALVAVGAVPLLVGGYVVGDEPGALVAAAILAVAVVAVVRRRSSREDEPSPTGPGDAGGVTTPTVESTGDGTQPSFRELWRTFARQVAPGQWQTRTPGEIERTAVEAGYPREPVRELTTLFREVEYGERPLSERVRERAAEAAAVLTQNTATTDGGRGRPDERSKPAEEPKRESKPDRDRSSPGTDGDRP</sequence>
<evidence type="ECO:0000259" key="3">
    <source>
        <dbReference type="Pfam" id="PF13559"/>
    </source>
</evidence>
<feature type="compositionally biased region" description="Basic and acidic residues" evidence="1">
    <location>
        <begin position="698"/>
        <end position="732"/>
    </location>
</feature>
<feature type="compositionally biased region" description="Polar residues" evidence="1">
    <location>
        <begin position="603"/>
        <end position="616"/>
    </location>
</feature>
<feature type="transmembrane region" description="Helical" evidence="2">
    <location>
        <begin position="377"/>
        <end position="399"/>
    </location>
</feature>
<dbReference type="EMBL" id="JBHSFA010000007">
    <property type="protein sequence ID" value="MFC4542532.1"/>
    <property type="molecule type" value="Genomic_DNA"/>
</dbReference>
<keyword evidence="2" id="KW-0812">Transmembrane</keyword>